<dbReference type="AlphaFoldDB" id="A0A381QCV3"/>
<dbReference type="EMBL" id="UINC01001305">
    <property type="protein sequence ID" value="SUZ77152.1"/>
    <property type="molecule type" value="Genomic_DNA"/>
</dbReference>
<dbReference type="Pfam" id="PF01266">
    <property type="entry name" value="DAO"/>
    <property type="match status" value="1"/>
</dbReference>
<evidence type="ECO:0000259" key="3">
    <source>
        <dbReference type="Pfam" id="PF01571"/>
    </source>
</evidence>
<feature type="domain" description="Aminomethyltransferase C-terminal" evidence="4">
    <location>
        <begin position="723"/>
        <end position="806"/>
    </location>
</feature>
<dbReference type="GO" id="GO:0005739">
    <property type="term" value="C:mitochondrion"/>
    <property type="evidence" value="ECO:0007669"/>
    <property type="project" value="TreeGrafter"/>
</dbReference>
<dbReference type="Gene3D" id="3.30.9.10">
    <property type="entry name" value="D-Amino Acid Oxidase, subunit A, domain 2"/>
    <property type="match status" value="1"/>
</dbReference>
<dbReference type="InterPro" id="IPR006076">
    <property type="entry name" value="FAD-dep_OxRdtase"/>
</dbReference>
<evidence type="ECO:0000256" key="1">
    <source>
        <dbReference type="ARBA" id="ARBA00008609"/>
    </source>
</evidence>
<reference evidence="6" key="1">
    <citation type="submission" date="2018-05" db="EMBL/GenBank/DDBJ databases">
        <authorList>
            <person name="Lanie J.A."/>
            <person name="Ng W.-L."/>
            <person name="Kazmierczak K.M."/>
            <person name="Andrzejewski T.M."/>
            <person name="Davidsen T.M."/>
            <person name="Wayne K.J."/>
            <person name="Tettelin H."/>
            <person name="Glass J.I."/>
            <person name="Rusch D."/>
            <person name="Podicherti R."/>
            <person name="Tsui H.-C.T."/>
            <person name="Winkler M.E."/>
        </authorList>
    </citation>
    <scope>NUCLEOTIDE SEQUENCE</scope>
</reference>
<evidence type="ECO:0000259" key="4">
    <source>
        <dbReference type="Pfam" id="PF08669"/>
    </source>
</evidence>
<dbReference type="InterPro" id="IPR013977">
    <property type="entry name" value="GcvT_C"/>
</dbReference>
<dbReference type="Gene3D" id="2.40.30.110">
    <property type="entry name" value="Aminomethyltransferase beta-barrel domains"/>
    <property type="match status" value="1"/>
</dbReference>
<gene>
    <name evidence="6" type="ORF">METZ01_LOCUS30006</name>
</gene>
<feature type="domain" description="GCVT N-terminal" evidence="3">
    <location>
        <begin position="428"/>
        <end position="700"/>
    </location>
</feature>
<dbReference type="PANTHER" id="PTHR43757">
    <property type="entry name" value="AMINOMETHYLTRANSFERASE"/>
    <property type="match status" value="1"/>
</dbReference>
<feature type="domain" description="FAD dependent oxidoreductase" evidence="2">
    <location>
        <begin position="14"/>
        <end position="368"/>
    </location>
</feature>
<evidence type="ECO:0000259" key="5">
    <source>
        <dbReference type="Pfam" id="PF16350"/>
    </source>
</evidence>
<dbReference type="SUPFAM" id="SSF51905">
    <property type="entry name" value="FAD/NAD(P)-binding domain"/>
    <property type="match status" value="1"/>
</dbReference>
<dbReference type="Pfam" id="PF08669">
    <property type="entry name" value="GCV_T_C"/>
    <property type="match status" value="1"/>
</dbReference>
<dbReference type="Gene3D" id="3.30.70.1400">
    <property type="entry name" value="Aminomethyltransferase beta-barrel domains"/>
    <property type="match status" value="1"/>
</dbReference>
<evidence type="ECO:0000313" key="6">
    <source>
        <dbReference type="EMBL" id="SUZ77152.1"/>
    </source>
</evidence>
<dbReference type="Gene3D" id="3.50.50.60">
    <property type="entry name" value="FAD/NAD(P)-binding domain"/>
    <property type="match status" value="1"/>
</dbReference>
<dbReference type="SUPFAM" id="SSF103025">
    <property type="entry name" value="Folate-binding domain"/>
    <property type="match status" value="1"/>
</dbReference>
<dbReference type="InterPro" id="IPR032503">
    <property type="entry name" value="FAO_M"/>
</dbReference>
<dbReference type="Pfam" id="PF16350">
    <property type="entry name" value="FAO_M"/>
    <property type="match status" value="1"/>
</dbReference>
<sequence>MPSASITLPSEAEVVIIGGGIVGCSIAYHLTKRGINDVVLLERKQLTCGTTWHAAGLVSMLWPTPTLTNLAKYCHELYASLEAETGQATGYRRIGSVSLARNLERLEELQRNSSMAKVFGVESEMIDNKRLEELYPGINTDGIVGTLYIEKDGQTNPIDTTMALAKGARSGGAKIIEGIKVEDILLDGDVATGITSTQGKIKAKKIILTGGLWSREIAKKIGIDLPLYACEHYYVVTEAMAELTQRPVMRDFDKGIYFKEDAGKMLIGWFETNAVGCPMSRITKDFSFDEFPVDMEHIEPHLVAAMETFPVIGETGIRTFFNGPESFTNDNLHLLGPTPEIDNFYVACGMNSKGIAAAGGLGKIFADWIVDGYPSGEITETDVRRNNSVQTTQSYIEARIPEALGHTYAMHWPFYQYHTARNLWQSPLHDTLLEQGACFGEVGGFERPNWFARDGAEAKYEYSYNRQNWFKFYAAEHLAVRQSVGVYDISSFGKFEVSGTGSLATLQRLSCADIDVEPGKVVYTQWLNNRGGIEADLTIARLDDKRFYVITGIASLKRDWSRLNKNIQPDTQTRDISMELACLSVQGPNSRHVLQKITDADLKNVEFKFGTGRFVYIGDSRIWMQRLSYVGELGWELFVPASDAVTVFKTLQQAGEEYKLCNVGLHALNSLRLEKGFRHWGHDIAAEDNLVQAGLGFIAKPDAGDFIGREAFLMAKAKGSPTRRLVLFRLEDPQPLLYHNEPIIMNEEVVGYLSSGMYGHSVGSAIGMGYVNTPNLNADVITDAEFQIEVATRRFKAHASLRALYDPDGDKMRI</sequence>
<organism evidence="6">
    <name type="scientific">marine metagenome</name>
    <dbReference type="NCBI Taxonomy" id="408172"/>
    <lineage>
        <taxon>unclassified sequences</taxon>
        <taxon>metagenomes</taxon>
        <taxon>ecological metagenomes</taxon>
    </lineage>
</organism>
<dbReference type="PANTHER" id="PTHR43757:SF2">
    <property type="entry name" value="AMINOMETHYLTRANSFERASE, MITOCHONDRIAL"/>
    <property type="match status" value="1"/>
</dbReference>
<evidence type="ECO:0008006" key="7">
    <source>
        <dbReference type="Google" id="ProtNLM"/>
    </source>
</evidence>
<evidence type="ECO:0000259" key="2">
    <source>
        <dbReference type="Pfam" id="PF01266"/>
    </source>
</evidence>
<dbReference type="InterPro" id="IPR006222">
    <property type="entry name" value="GCVT_N"/>
</dbReference>
<name>A0A381QCV3_9ZZZZ</name>
<dbReference type="InterPro" id="IPR029043">
    <property type="entry name" value="GcvT/YgfZ_C"/>
</dbReference>
<feature type="domain" description="FAD dependent oxidoreductase central" evidence="5">
    <location>
        <begin position="371"/>
        <end position="424"/>
    </location>
</feature>
<dbReference type="SUPFAM" id="SSF101790">
    <property type="entry name" value="Aminomethyltransferase beta-barrel domain"/>
    <property type="match status" value="1"/>
</dbReference>
<dbReference type="InterPro" id="IPR028896">
    <property type="entry name" value="GcvT/YgfZ/DmdA"/>
</dbReference>
<dbReference type="InterPro" id="IPR027266">
    <property type="entry name" value="TrmE/GcvT-like"/>
</dbReference>
<dbReference type="SUPFAM" id="SSF54373">
    <property type="entry name" value="FAD-linked reductases, C-terminal domain"/>
    <property type="match status" value="1"/>
</dbReference>
<dbReference type="Pfam" id="PF01571">
    <property type="entry name" value="GCV_T"/>
    <property type="match status" value="1"/>
</dbReference>
<proteinExistence type="inferred from homology"/>
<accession>A0A381QCV3</accession>
<dbReference type="Gene3D" id="3.30.1360.120">
    <property type="entry name" value="Probable tRNA modification gtpase trme, domain 1"/>
    <property type="match status" value="1"/>
</dbReference>
<protein>
    <recommendedName>
        <fullName evidence="7">FAD dependent oxidoreductase domain-containing protein</fullName>
    </recommendedName>
</protein>
<dbReference type="InterPro" id="IPR036188">
    <property type="entry name" value="FAD/NAD-bd_sf"/>
</dbReference>
<comment type="similarity">
    <text evidence="1">Belongs to the GcvT family.</text>
</comment>